<gene>
    <name evidence="1" type="ORF">HII27_15045</name>
</gene>
<sequence length="120" mass="12988">MSALANNAYKAEETHAVQFQRGASGAVVNGKVTGNQDVDYTLTAKQGQLITVKMESAWPHPFFSVFEPKGKVIFDGMSDGDSFSGQLPSSGKYIIRVYQKGNAKDAGETHAFKLTIKITN</sequence>
<keyword evidence="2" id="KW-1185">Reference proteome</keyword>
<evidence type="ECO:0000313" key="1">
    <source>
        <dbReference type="EMBL" id="MBC1187029.1"/>
    </source>
</evidence>
<dbReference type="Gene3D" id="2.60.120.380">
    <property type="match status" value="1"/>
</dbReference>
<evidence type="ECO:0000313" key="2">
    <source>
        <dbReference type="Proteomes" id="UP000607331"/>
    </source>
</evidence>
<protein>
    <submittedName>
        <fullName evidence="1">DNA breaking-rejoining protein</fullName>
    </submittedName>
</protein>
<dbReference type="EMBL" id="JABBJF010000014">
    <property type="protein sequence ID" value="MBC1187029.1"/>
    <property type="molecule type" value="Genomic_DNA"/>
</dbReference>
<name>A0ABR6RV75_9ENTR</name>
<reference evidence="1 2" key="1">
    <citation type="submission" date="2020-04" db="EMBL/GenBank/DDBJ databases">
        <title>The draft genome of Kluyvera sichuanensis strain SCKS090646.</title>
        <authorList>
            <person name="Wei L."/>
            <person name="Liu L."/>
            <person name="Feng Y."/>
            <person name="Zong Z."/>
        </authorList>
    </citation>
    <scope>NUCLEOTIDE SEQUENCE [LARGE SCALE GENOMIC DNA]</scope>
    <source>
        <strain evidence="1 2">090646</strain>
    </source>
</reference>
<proteinExistence type="predicted"/>
<comment type="caution">
    <text evidence="1">The sequence shown here is derived from an EMBL/GenBank/DDBJ whole genome shotgun (WGS) entry which is preliminary data.</text>
</comment>
<accession>A0ABR6RV75</accession>
<dbReference type="Proteomes" id="UP000607331">
    <property type="component" value="Unassembled WGS sequence"/>
</dbReference>
<organism evidence="1 2">
    <name type="scientific">Kluyvera sichuanensis</name>
    <dbReference type="NCBI Taxonomy" id="2725494"/>
    <lineage>
        <taxon>Bacteria</taxon>
        <taxon>Pseudomonadati</taxon>
        <taxon>Pseudomonadota</taxon>
        <taxon>Gammaproteobacteria</taxon>
        <taxon>Enterobacterales</taxon>
        <taxon>Enterobacteriaceae</taxon>
        <taxon>Kluyvera</taxon>
    </lineage>
</organism>